<dbReference type="InterPro" id="IPR036390">
    <property type="entry name" value="WH_DNA-bd_sf"/>
</dbReference>
<dbReference type="GO" id="GO:0003677">
    <property type="term" value="F:DNA binding"/>
    <property type="evidence" value="ECO:0007669"/>
    <property type="project" value="UniProtKB-KW"/>
</dbReference>
<dbReference type="InterPro" id="IPR011991">
    <property type="entry name" value="ArsR-like_HTH"/>
</dbReference>
<dbReference type="EMBL" id="DQVM01000089">
    <property type="protein sequence ID" value="HIQ29835.1"/>
    <property type="molecule type" value="Genomic_DNA"/>
</dbReference>
<evidence type="ECO:0000256" key="2">
    <source>
        <dbReference type="ARBA" id="ARBA00023125"/>
    </source>
</evidence>
<evidence type="ECO:0000259" key="4">
    <source>
        <dbReference type="SMART" id="SM00418"/>
    </source>
</evidence>
<dbReference type="PANTHER" id="PTHR43132">
    <property type="entry name" value="ARSENICAL RESISTANCE OPERON REPRESSOR ARSR-RELATED"/>
    <property type="match status" value="1"/>
</dbReference>
<evidence type="ECO:0000313" key="6">
    <source>
        <dbReference type="Proteomes" id="UP000608579"/>
    </source>
</evidence>
<dbReference type="PANTHER" id="PTHR43132:SF2">
    <property type="entry name" value="ARSENICAL RESISTANCE OPERON REPRESSOR ARSR-RELATED"/>
    <property type="match status" value="1"/>
</dbReference>
<dbReference type="SMART" id="SM00418">
    <property type="entry name" value="HTH_ARSR"/>
    <property type="match status" value="1"/>
</dbReference>
<feature type="domain" description="HTH arsR-type" evidence="4">
    <location>
        <begin position="20"/>
        <end position="118"/>
    </location>
</feature>
<protein>
    <submittedName>
        <fullName evidence="5">ArsR family transcriptional regulator</fullName>
    </submittedName>
</protein>
<keyword evidence="3" id="KW-0804">Transcription</keyword>
<dbReference type="InterPro" id="IPR051011">
    <property type="entry name" value="Metal_resp_trans_reg"/>
</dbReference>
<dbReference type="InterPro" id="IPR001845">
    <property type="entry name" value="HTH_ArsR_DNA-bd_dom"/>
</dbReference>
<dbReference type="InterPro" id="IPR036388">
    <property type="entry name" value="WH-like_DNA-bd_sf"/>
</dbReference>
<evidence type="ECO:0000313" key="5">
    <source>
        <dbReference type="EMBL" id="HIQ29835.1"/>
    </source>
</evidence>
<dbReference type="Gene3D" id="1.10.10.10">
    <property type="entry name" value="Winged helix-like DNA-binding domain superfamily/Winged helix DNA-binding domain"/>
    <property type="match status" value="1"/>
</dbReference>
<evidence type="ECO:0000256" key="1">
    <source>
        <dbReference type="ARBA" id="ARBA00023015"/>
    </source>
</evidence>
<organism evidence="5 6">
    <name type="scientific">Caldiarchaeum subterraneum</name>
    <dbReference type="NCBI Taxonomy" id="311458"/>
    <lineage>
        <taxon>Archaea</taxon>
        <taxon>Nitrososphaerota</taxon>
        <taxon>Candidatus Caldarchaeales</taxon>
        <taxon>Candidatus Caldarchaeaceae</taxon>
        <taxon>Candidatus Caldarchaeum</taxon>
    </lineage>
</organism>
<gene>
    <name evidence="5" type="ORF">EYH45_04640</name>
</gene>
<dbReference type="CDD" id="cd00090">
    <property type="entry name" value="HTH_ARSR"/>
    <property type="match status" value="1"/>
</dbReference>
<accession>A0A833EAN3</accession>
<keyword evidence="2" id="KW-0238">DNA-binding</keyword>
<reference evidence="5" key="1">
    <citation type="journal article" date="2020" name="ISME J.">
        <title>Gammaproteobacteria mediating utilization of methyl-, sulfur- and petroleum organic compounds in deep ocean hydrothermal plumes.</title>
        <authorList>
            <person name="Zhou Z."/>
            <person name="Liu Y."/>
            <person name="Pan J."/>
            <person name="Cron B.R."/>
            <person name="Toner B.M."/>
            <person name="Anantharaman K."/>
            <person name="Breier J.A."/>
            <person name="Dick G.J."/>
            <person name="Li M."/>
        </authorList>
    </citation>
    <scope>NUCLEOTIDE SEQUENCE</scope>
    <source>
        <strain evidence="5">SZUA-1515</strain>
    </source>
</reference>
<dbReference type="AlphaFoldDB" id="A0A833EAN3"/>
<keyword evidence="1" id="KW-0805">Transcription regulation</keyword>
<dbReference type="Proteomes" id="UP000608579">
    <property type="component" value="Unassembled WGS sequence"/>
</dbReference>
<proteinExistence type="predicted"/>
<dbReference type="SUPFAM" id="SSF46785">
    <property type="entry name" value="Winged helix' DNA-binding domain"/>
    <property type="match status" value="1"/>
</dbReference>
<sequence>MSRIFEKEAKVTHVITLSVDKARALENPLRAAMLDLLSEKPMSVEELTKELKRFGKKYNKAPTTVRHHLDLLKKSGLIELVKVEETGGAVLKYYAARARFYGYETPQDFEEKLKEAIKFSSDKILNLINELATKYKEPIEKTANQLKPCPYCSSKHFKEYVILEILQRAIAEAINRPKTLERKT</sequence>
<name>A0A833EAN3_CALS0</name>
<comment type="caution">
    <text evidence="5">The sequence shown here is derived from an EMBL/GenBank/DDBJ whole genome shotgun (WGS) entry which is preliminary data.</text>
</comment>
<evidence type="ECO:0000256" key="3">
    <source>
        <dbReference type="ARBA" id="ARBA00023163"/>
    </source>
</evidence>
<dbReference type="Pfam" id="PF12840">
    <property type="entry name" value="HTH_20"/>
    <property type="match status" value="1"/>
</dbReference>
<dbReference type="GO" id="GO:0003700">
    <property type="term" value="F:DNA-binding transcription factor activity"/>
    <property type="evidence" value="ECO:0007669"/>
    <property type="project" value="InterPro"/>
</dbReference>